<comment type="caution">
    <text evidence="6">The sequence shown here is derived from an EMBL/GenBank/DDBJ whole genome shotgun (WGS) entry which is preliminary data.</text>
</comment>
<sequence length="226" mass="25093">MKTFLKSKAGKVLTIVTFLVAIVSFFCLRAYYQNQQILNHEVNTAVTTKTNRAALKEDKNIQPLTESDLIKNKKKAMQLGVDKYPNGYLIIPSIGVRLPIYNRANNYTLALGVGKDYYLDSQFGKGNVVLAGHDMERSGVLLSNLHRVRVGAQITLIGYNGYNGKEYQYRIISKKVVSPTVKIVDGKPVEGSAFYMPKEGEKPIVTVYTCANGGINRLVVQGELIN</sequence>
<dbReference type="AlphaFoldDB" id="A0AAW5M5C3"/>
<proteinExistence type="predicted"/>
<keyword evidence="5" id="KW-0812">Transmembrane</keyword>
<keyword evidence="2" id="KW-0378">Hydrolase</keyword>
<evidence type="ECO:0000256" key="2">
    <source>
        <dbReference type="ARBA" id="ARBA00022801"/>
    </source>
</evidence>
<reference evidence="6" key="1">
    <citation type="submission" date="2022-07" db="EMBL/GenBank/DDBJ databases">
        <title>Enhanced cultured diversity of the mouse gut microbiota enables custom-made synthetic communities.</title>
        <authorList>
            <person name="Afrizal A."/>
        </authorList>
    </citation>
    <scope>NUCLEOTIDE SEQUENCE</scope>
    <source>
        <strain evidence="6">DSM 100219</strain>
    </source>
</reference>
<dbReference type="RefSeq" id="WP_257579240.1">
    <property type="nucleotide sequence ID" value="NZ_JANKAU010000010.1"/>
</dbReference>
<keyword evidence="5" id="KW-0472">Membrane</keyword>
<evidence type="ECO:0000256" key="5">
    <source>
        <dbReference type="SAM" id="Phobius"/>
    </source>
</evidence>
<dbReference type="Proteomes" id="UP001206357">
    <property type="component" value="Unassembled WGS sequence"/>
</dbReference>
<dbReference type="GO" id="GO:0006508">
    <property type="term" value="P:proteolysis"/>
    <property type="evidence" value="ECO:0007669"/>
    <property type="project" value="UniProtKB-KW"/>
</dbReference>
<dbReference type="SUPFAM" id="SSF63817">
    <property type="entry name" value="Sortase"/>
    <property type="match status" value="1"/>
</dbReference>
<accession>A0AAW5M5C3</accession>
<keyword evidence="3" id="KW-0788">Thiol protease</keyword>
<organism evidence="6 7">
    <name type="scientific">Lactobacillus johnsonii</name>
    <dbReference type="NCBI Taxonomy" id="33959"/>
    <lineage>
        <taxon>Bacteria</taxon>
        <taxon>Bacillati</taxon>
        <taxon>Bacillota</taxon>
        <taxon>Bacilli</taxon>
        <taxon>Lactobacillales</taxon>
        <taxon>Lactobacillaceae</taxon>
        <taxon>Lactobacillus</taxon>
    </lineage>
</organism>
<evidence type="ECO:0000313" key="6">
    <source>
        <dbReference type="EMBL" id="MCR1915456.1"/>
    </source>
</evidence>
<keyword evidence="5" id="KW-1133">Transmembrane helix</keyword>
<evidence type="ECO:0000313" key="7">
    <source>
        <dbReference type="Proteomes" id="UP001206357"/>
    </source>
</evidence>
<dbReference type="CDD" id="cd06165">
    <property type="entry name" value="Sortase_A"/>
    <property type="match status" value="1"/>
</dbReference>
<gene>
    <name evidence="6" type="ORF">NSA17_08435</name>
</gene>
<protein>
    <submittedName>
        <fullName evidence="6">Class A sortase</fullName>
    </submittedName>
</protein>
<evidence type="ECO:0000256" key="4">
    <source>
        <dbReference type="PIRSR" id="PIRSR605754-1"/>
    </source>
</evidence>
<evidence type="ECO:0000256" key="3">
    <source>
        <dbReference type="ARBA" id="ARBA00022807"/>
    </source>
</evidence>
<name>A0AAW5M5C3_LACJH</name>
<dbReference type="EMBL" id="JANKAU010000010">
    <property type="protein sequence ID" value="MCR1915456.1"/>
    <property type="molecule type" value="Genomic_DNA"/>
</dbReference>
<dbReference type="InterPro" id="IPR042007">
    <property type="entry name" value="Sortase_A"/>
</dbReference>
<dbReference type="GO" id="GO:0008234">
    <property type="term" value="F:cysteine-type peptidase activity"/>
    <property type="evidence" value="ECO:0007669"/>
    <property type="project" value="UniProtKB-KW"/>
</dbReference>
<dbReference type="Pfam" id="PF04203">
    <property type="entry name" value="Sortase"/>
    <property type="match status" value="1"/>
</dbReference>
<feature type="transmembrane region" description="Helical" evidence="5">
    <location>
        <begin position="12"/>
        <end position="32"/>
    </location>
</feature>
<feature type="active site" description="Acyl-thioester intermediate" evidence="4">
    <location>
        <position position="210"/>
    </location>
</feature>
<evidence type="ECO:0000256" key="1">
    <source>
        <dbReference type="ARBA" id="ARBA00022670"/>
    </source>
</evidence>
<dbReference type="InterPro" id="IPR005754">
    <property type="entry name" value="Sortase"/>
</dbReference>
<keyword evidence="1" id="KW-0645">Protease</keyword>
<dbReference type="Gene3D" id="2.40.260.10">
    <property type="entry name" value="Sortase"/>
    <property type="match status" value="1"/>
</dbReference>
<dbReference type="InterPro" id="IPR023365">
    <property type="entry name" value="Sortase_dom-sf"/>
</dbReference>
<feature type="active site" description="Proton donor/acceptor" evidence="4">
    <location>
        <position position="133"/>
    </location>
</feature>